<dbReference type="Gene3D" id="1.20.5.1930">
    <property type="match status" value="1"/>
</dbReference>
<evidence type="ECO:0000256" key="18">
    <source>
        <dbReference type="ARBA" id="ARBA00030800"/>
    </source>
</evidence>
<evidence type="ECO:0000256" key="19">
    <source>
        <dbReference type="SAM" id="Coils"/>
    </source>
</evidence>
<dbReference type="RefSeq" id="WP_106604544.1">
    <property type="nucleotide sequence ID" value="NZ_PYGK01000012.1"/>
</dbReference>
<dbReference type="InterPro" id="IPR004358">
    <property type="entry name" value="Sig_transdc_His_kin-like_C"/>
</dbReference>
<comment type="subcellular location">
    <subcellularLocation>
        <location evidence="3">Cytoplasm</location>
    </subcellularLocation>
</comment>
<keyword evidence="10" id="KW-0479">Metal-binding</keyword>
<feature type="coiled-coil region" evidence="19">
    <location>
        <begin position="60"/>
        <end position="94"/>
    </location>
</feature>
<dbReference type="SMART" id="SM00387">
    <property type="entry name" value="HATPase_c"/>
    <property type="match status" value="1"/>
</dbReference>
<name>A0A2P8FW20_9BACT</name>
<evidence type="ECO:0000256" key="2">
    <source>
        <dbReference type="ARBA" id="ARBA00001966"/>
    </source>
</evidence>
<evidence type="ECO:0000256" key="13">
    <source>
        <dbReference type="ARBA" id="ARBA00022840"/>
    </source>
</evidence>
<evidence type="ECO:0000256" key="12">
    <source>
        <dbReference type="ARBA" id="ARBA00022777"/>
    </source>
</evidence>
<dbReference type="PROSITE" id="PS50109">
    <property type="entry name" value="HIS_KIN"/>
    <property type="match status" value="1"/>
</dbReference>
<dbReference type="GO" id="GO:0016020">
    <property type="term" value="C:membrane"/>
    <property type="evidence" value="ECO:0007669"/>
    <property type="project" value="InterPro"/>
</dbReference>
<dbReference type="PANTHER" id="PTHR24421">
    <property type="entry name" value="NITRATE/NITRITE SENSOR PROTEIN NARX-RELATED"/>
    <property type="match status" value="1"/>
</dbReference>
<dbReference type="Proteomes" id="UP000240978">
    <property type="component" value="Unassembled WGS sequence"/>
</dbReference>
<dbReference type="GO" id="GO:0046983">
    <property type="term" value="F:protein dimerization activity"/>
    <property type="evidence" value="ECO:0007669"/>
    <property type="project" value="InterPro"/>
</dbReference>
<keyword evidence="20" id="KW-1133">Transmembrane helix</keyword>
<keyword evidence="16" id="KW-0411">Iron-sulfur</keyword>
<feature type="domain" description="Histidine kinase" evidence="21">
    <location>
        <begin position="99"/>
        <end position="284"/>
    </location>
</feature>
<evidence type="ECO:0000256" key="17">
    <source>
        <dbReference type="ARBA" id="ARBA00024827"/>
    </source>
</evidence>
<comment type="cofactor">
    <cofactor evidence="2">
        <name>[4Fe-4S] cluster</name>
        <dbReference type="ChEBI" id="CHEBI:49883"/>
    </cofactor>
</comment>
<evidence type="ECO:0000256" key="9">
    <source>
        <dbReference type="ARBA" id="ARBA00022679"/>
    </source>
</evidence>
<dbReference type="GO" id="GO:0005524">
    <property type="term" value="F:ATP binding"/>
    <property type="evidence" value="ECO:0007669"/>
    <property type="project" value="UniProtKB-KW"/>
</dbReference>
<keyword evidence="14" id="KW-0408">Iron</keyword>
<keyword evidence="11" id="KW-0547">Nucleotide-binding</keyword>
<evidence type="ECO:0000256" key="10">
    <source>
        <dbReference type="ARBA" id="ARBA00022723"/>
    </source>
</evidence>
<comment type="function">
    <text evidence="17">Member of the two-component regulatory system NreB/NreC involved in the control of dissimilatory nitrate/nitrite reduction in response to oxygen. NreB functions as a direct oxygen sensor histidine kinase which is autophosphorylated, in the absence of oxygen, probably at the conserved histidine residue, and transfers its phosphate group probably to a conserved aspartate residue of NreC. NreB/NreC activates the expression of the nitrate (narGHJI) and nitrite (nir) reductase operons, as well as the putative nitrate transporter gene narT.</text>
</comment>
<dbReference type="Gene3D" id="3.30.565.10">
    <property type="entry name" value="Histidine kinase-like ATPase, C-terminal domain"/>
    <property type="match status" value="1"/>
</dbReference>
<dbReference type="InterPro" id="IPR005467">
    <property type="entry name" value="His_kinase_dom"/>
</dbReference>
<dbReference type="InterPro" id="IPR036890">
    <property type="entry name" value="HATPase_C_sf"/>
</dbReference>
<evidence type="ECO:0000256" key="7">
    <source>
        <dbReference type="ARBA" id="ARBA00022490"/>
    </source>
</evidence>
<keyword evidence="12 22" id="KW-0418">Kinase</keyword>
<dbReference type="SUPFAM" id="SSF55874">
    <property type="entry name" value="ATPase domain of HSP90 chaperone/DNA topoisomerase II/histidine kinase"/>
    <property type="match status" value="1"/>
</dbReference>
<evidence type="ECO:0000256" key="1">
    <source>
        <dbReference type="ARBA" id="ARBA00000085"/>
    </source>
</evidence>
<dbReference type="GO" id="GO:0000155">
    <property type="term" value="F:phosphorelay sensor kinase activity"/>
    <property type="evidence" value="ECO:0007669"/>
    <property type="project" value="InterPro"/>
</dbReference>
<gene>
    <name evidence="22" type="ORF">CLV42_112128</name>
</gene>
<evidence type="ECO:0000256" key="5">
    <source>
        <dbReference type="ARBA" id="ARBA00017322"/>
    </source>
</evidence>
<evidence type="ECO:0000256" key="11">
    <source>
        <dbReference type="ARBA" id="ARBA00022741"/>
    </source>
</evidence>
<evidence type="ECO:0000259" key="21">
    <source>
        <dbReference type="PROSITE" id="PS50109"/>
    </source>
</evidence>
<dbReference type="EMBL" id="PYGK01000012">
    <property type="protein sequence ID" value="PSL25922.1"/>
    <property type="molecule type" value="Genomic_DNA"/>
</dbReference>
<protein>
    <recommendedName>
        <fullName evidence="5">Oxygen sensor histidine kinase NreB</fullName>
        <ecNumber evidence="4">2.7.13.3</ecNumber>
    </recommendedName>
    <alternativeName>
        <fullName evidence="18">Nitrogen regulation protein B</fullName>
    </alternativeName>
</protein>
<sequence length="290" mass="32630">MSEELFMHLIPSAPAILGPVHSYSLGFTYSVTTYLVSSGILPLTCIWSVAVWILVMMRRLDNYKRKQKELLLKLQQQQAMMTTHELEIQEAERKRIAADIHDEIGGNLAAIRMNLQNLRYRTKQDEVKATNLLRLVDQTSQNVRRAAHNLVPPLFGNIPLTDILQSYFSLLNSSNILFHFCSNKYQSCFDPRQELILYRIIMELTSNIIRHAKASAATIQLLYYPDYLEIIVEDDGVGFPASAGRAQGIGLPGVRSRVRTLGGKLHVDSGISGTTFIIHIPVIPQHAATC</sequence>
<dbReference type="AlphaFoldDB" id="A0A2P8FW20"/>
<keyword evidence="23" id="KW-1185">Reference proteome</keyword>
<evidence type="ECO:0000256" key="3">
    <source>
        <dbReference type="ARBA" id="ARBA00004496"/>
    </source>
</evidence>
<dbReference type="Pfam" id="PF07730">
    <property type="entry name" value="HisKA_3"/>
    <property type="match status" value="1"/>
</dbReference>
<keyword evidence="20" id="KW-0812">Transmembrane</keyword>
<keyword evidence="19" id="KW-0175">Coiled coil</keyword>
<keyword evidence="6" id="KW-0004">4Fe-4S</keyword>
<evidence type="ECO:0000256" key="20">
    <source>
        <dbReference type="SAM" id="Phobius"/>
    </source>
</evidence>
<evidence type="ECO:0000256" key="16">
    <source>
        <dbReference type="ARBA" id="ARBA00023014"/>
    </source>
</evidence>
<keyword evidence="15" id="KW-0902">Two-component regulatory system</keyword>
<keyword evidence="13" id="KW-0067">ATP-binding</keyword>
<keyword evidence="20" id="KW-0472">Membrane</keyword>
<dbReference type="EC" id="2.7.13.3" evidence="4"/>
<evidence type="ECO:0000256" key="8">
    <source>
        <dbReference type="ARBA" id="ARBA00022553"/>
    </source>
</evidence>
<keyword evidence="8" id="KW-0597">Phosphoprotein</keyword>
<evidence type="ECO:0000313" key="23">
    <source>
        <dbReference type="Proteomes" id="UP000240978"/>
    </source>
</evidence>
<evidence type="ECO:0000256" key="15">
    <source>
        <dbReference type="ARBA" id="ARBA00023012"/>
    </source>
</evidence>
<keyword evidence="7" id="KW-0963">Cytoplasm</keyword>
<evidence type="ECO:0000256" key="4">
    <source>
        <dbReference type="ARBA" id="ARBA00012438"/>
    </source>
</evidence>
<accession>A0A2P8FW20</accession>
<dbReference type="InterPro" id="IPR003594">
    <property type="entry name" value="HATPase_dom"/>
</dbReference>
<dbReference type="OrthoDB" id="9760839at2"/>
<dbReference type="PANTHER" id="PTHR24421:SF10">
    <property type="entry name" value="NITRATE_NITRITE SENSOR PROTEIN NARQ"/>
    <property type="match status" value="1"/>
</dbReference>
<dbReference type="Pfam" id="PF02518">
    <property type="entry name" value="HATPase_c"/>
    <property type="match status" value="1"/>
</dbReference>
<feature type="transmembrane region" description="Helical" evidence="20">
    <location>
        <begin position="32"/>
        <end position="55"/>
    </location>
</feature>
<keyword evidence="9" id="KW-0808">Transferase</keyword>
<dbReference type="GO" id="GO:0005737">
    <property type="term" value="C:cytoplasm"/>
    <property type="evidence" value="ECO:0007669"/>
    <property type="project" value="UniProtKB-SubCell"/>
</dbReference>
<dbReference type="InterPro" id="IPR011712">
    <property type="entry name" value="Sig_transdc_His_kin_sub3_dim/P"/>
</dbReference>
<comment type="caution">
    <text evidence="22">The sequence shown here is derived from an EMBL/GenBank/DDBJ whole genome shotgun (WGS) entry which is preliminary data.</text>
</comment>
<dbReference type="GO" id="GO:0051539">
    <property type="term" value="F:4 iron, 4 sulfur cluster binding"/>
    <property type="evidence" value="ECO:0007669"/>
    <property type="project" value="UniProtKB-KW"/>
</dbReference>
<evidence type="ECO:0000256" key="6">
    <source>
        <dbReference type="ARBA" id="ARBA00022485"/>
    </source>
</evidence>
<dbReference type="PRINTS" id="PR00344">
    <property type="entry name" value="BCTRLSENSOR"/>
</dbReference>
<evidence type="ECO:0000256" key="14">
    <source>
        <dbReference type="ARBA" id="ARBA00023004"/>
    </source>
</evidence>
<organism evidence="22 23">
    <name type="scientific">Chitinophaga ginsengisoli</name>
    <dbReference type="NCBI Taxonomy" id="363837"/>
    <lineage>
        <taxon>Bacteria</taxon>
        <taxon>Pseudomonadati</taxon>
        <taxon>Bacteroidota</taxon>
        <taxon>Chitinophagia</taxon>
        <taxon>Chitinophagales</taxon>
        <taxon>Chitinophagaceae</taxon>
        <taxon>Chitinophaga</taxon>
    </lineage>
</organism>
<dbReference type="GO" id="GO:0046872">
    <property type="term" value="F:metal ion binding"/>
    <property type="evidence" value="ECO:0007669"/>
    <property type="project" value="UniProtKB-KW"/>
</dbReference>
<dbReference type="InterPro" id="IPR050482">
    <property type="entry name" value="Sensor_HK_TwoCompSys"/>
</dbReference>
<dbReference type="CDD" id="cd16917">
    <property type="entry name" value="HATPase_UhpB-NarQ-NarX-like"/>
    <property type="match status" value="1"/>
</dbReference>
<proteinExistence type="predicted"/>
<comment type="catalytic activity">
    <reaction evidence="1">
        <text>ATP + protein L-histidine = ADP + protein N-phospho-L-histidine.</text>
        <dbReference type="EC" id="2.7.13.3"/>
    </reaction>
</comment>
<evidence type="ECO:0000313" key="22">
    <source>
        <dbReference type="EMBL" id="PSL25922.1"/>
    </source>
</evidence>
<reference evidence="22 23" key="1">
    <citation type="submission" date="2018-03" db="EMBL/GenBank/DDBJ databases">
        <title>Genomic Encyclopedia of Archaeal and Bacterial Type Strains, Phase II (KMG-II): from individual species to whole genera.</title>
        <authorList>
            <person name="Goeker M."/>
        </authorList>
    </citation>
    <scope>NUCLEOTIDE SEQUENCE [LARGE SCALE GENOMIC DNA]</scope>
    <source>
        <strain evidence="22 23">DSM 18107</strain>
    </source>
</reference>